<organism evidence="10 11">
    <name type="scientific">Steinernema hermaphroditum</name>
    <dbReference type="NCBI Taxonomy" id="289476"/>
    <lineage>
        <taxon>Eukaryota</taxon>
        <taxon>Metazoa</taxon>
        <taxon>Ecdysozoa</taxon>
        <taxon>Nematoda</taxon>
        <taxon>Chromadorea</taxon>
        <taxon>Rhabditida</taxon>
        <taxon>Tylenchina</taxon>
        <taxon>Panagrolaimomorpha</taxon>
        <taxon>Strongyloidoidea</taxon>
        <taxon>Steinernematidae</taxon>
        <taxon>Steinernema</taxon>
    </lineage>
</organism>
<keyword evidence="11" id="KW-1185">Reference proteome</keyword>
<dbReference type="InterPro" id="IPR001523">
    <property type="entry name" value="Paired_dom"/>
</dbReference>
<dbReference type="PANTHER" id="PTHR45636:SF42">
    <property type="entry name" value="PROTEIN CBR-NPAX-1"/>
    <property type="match status" value="1"/>
</dbReference>
<sequence>MALALNAPTPLRAYSSYESLAPVTPTEPNFDYSTLFLLNGVDGSIMTAPAVTPKSPSTYLPLSQMPIFHPAHFMGTALSQQPHSVQLYPPQKQPAVPHHQILPHQRSVDNIVHSSSSSKNKLGRAYNPGRPLAMSDRQKILELYEKGHKISHIARIIGVTHSCVSKIMTRYRRTGSMQPRSTYTKRGSDSGIESDNDKSSVASNDDKLVIPKSLDVDITPAIFIHRPFPIKSYSINSLLFEG</sequence>
<keyword evidence="4" id="KW-0805">Transcription regulation</keyword>
<comment type="subcellular location">
    <subcellularLocation>
        <location evidence="1">Nucleus</location>
    </subcellularLocation>
</comment>
<dbReference type="Proteomes" id="UP001175271">
    <property type="component" value="Unassembled WGS sequence"/>
</dbReference>
<dbReference type="Pfam" id="PF00292">
    <property type="entry name" value="PAX"/>
    <property type="match status" value="1"/>
</dbReference>
<dbReference type="InterPro" id="IPR009057">
    <property type="entry name" value="Homeodomain-like_sf"/>
</dbReference>
<dbReference type="SMART" id="SM00351">
    <property type="entry name" value="PAX"/>
    <property type="match status" value="1"/>
</dbReference>
<evidence type="ECO:0000256" key="8">
    <source>
        <dbReference type="SAM" id="MobiDB-lite"/>
    </source>
</evidence>
<dbReference type="SUPFAM" id="SSF46689">
    <property type="entry name" value="Homeodomain-like"/>
    <property type="match status" value="1"/>
</dbReference>
<dbReference type="EMBL" id="JAUCMV010000005">
    <property type="protein sequence ID" value="KAK0395766.1"/>
    <property type="molecule type" value="Genomic_DNA"/>
</dbReference>
<dbReference type="GO" id="GO:0000978">
    <property type="term" value="F:RNA polymerase II cis-regulatory region sequence-specific DNA binding"/>
    <property type="evidence" value="ECO:0007669"/>
    <property type="project" value="TreeGrafter"/>
</dbReference>
<evidence type="ECO:0000259" key="9">
    <source>
        <dbReference type="PROSITE" id="PS51057"/>
    </source>
</evidence>
<evidence type="ECO:0000256" key="7">
    <source>
        <dbReference type="ARBA" id="ARBA00023242"/>
    </source>
</evidence>
<feature type="domain" description="Paired" evidence="9">
    <location>
        <begin position="115"/>
        <end position="242"/>
    </location>
</feature>
<evidence type="ECO:0000313" key="10">
    <source>
        <dbReference type="EMBL" id="KAK0395766.1"/>
    </source>
</evidence>
<keyword evidence="2" id="KW-0217">Developmental protein</keyword>
<evidence type="ECO:0000256" key="1">
    <source>
        <dbReference type="ARBA" id="ARBA00004123"/>
    </source>
</evidence>
<dbReference type="GO" id="GO:0005634">
    <property type="term" value="C:nucleus"/>
    <property type="evidence" value="ECO:0007669"/>
    <property type="project" value="UniProtKB-SubCell"/>
</dbReference>
<evidence type="ECO:0000313" key="11">
    <source>
        <dbReference type="Proteomes" id="UP001175271"/>
    </source>
</evidence>
<evidence type="ECO:0000256" key="5">
    <source>
        <dbReference type="ARBA" id="ARBA00023125"/>
    </source>
</evidence>
<dbReference type="PROSITE" id="PS51057">
    <property type="entry name" value="PAIRED_2"/>
    <property type="match status" value="1"/>
</dbReference>
<dbReference type="InterPro" id="IPR043565">
    <property type="entry name" value="PAX_fam"/>
</dbReference>
<dbReference type="PANTHER" id="PTHR45636">
    <property type="entry name" value="PAIRED BOX PROTEIN PAX-6-RELATED-RELATED"/>
    <property type="match status" value="1"/>
</dbReference>
<keyword evidence="7" id="KW-0539">Nucleus</keyword>
<feature type="region of interest" description="Disordered" evidence="8">
    <location>
        <begin position="174"/>
        <end position="203"/>
    </location>
</feature>
<keyword evidence="3" id="KW-0563">Paired box</keyword>
<evidence type="ECO:0000256" key="2">
    <source>
        <dbReference type="ARBA" id="ARBA00022473"/>
    </source>
</evidence>
<evidence type="ECO:0000256" key="6">
    <source>
        <dbReference type="ARBA" id="ARBA00023163"/>
    </source>
</evidence>
<protein>
    <recommendedName>
        <fullName evidence="9">Paired domain-containing protein</fullName>
    </recommendedName>
</protein>
<proteinExistence type="predicted"/>
<dbReference type="Gene3D" id="1.10.10.10">
    <property type="entry name" value="Winged helix-like DNA-binding domain superfamily/Winged helix DNA-binding domain"/>
    <property type="match status" value="1"/>
</dbReference>
<comment type="caution">
    <text evidence="10">The sequence shown here is derived from an EMBL/GenBank/DDBJ whole genome shotgun (WGS) entry which is preliminary data.</text>
</comment>
<name>A0AA39GYB5_9BILA</name>
<keyword evidence="5" id="KW-0238">DNA-binding</keyword>
<dbReference type="InterPro" id="IPR036388">
    <property type="entry name" value="WH-like_DNA-bd_sf"/>
</dbReference>
<evidence type="ECO:0000256" key="3">
    <source>
        <dbReference type="ARBA" id="ARBA00022724"/>
    </source>
</evidence>
<gene>
    <name evidence="10" type="ORF">QR680_001418</name>
</gene>
<feature type="compositionally biased region" description="Polar residues" evidence="8">
    <location>
        <begin position="175"/>
        <end position="185"/>
    </location>
</feature>
<accession>A0AA39GYB5</accession>
<keyword evidence="6" id="KW-0804">Transcription</keyword>
<dbReference type="GO" id="GO:0000981">
    <property type="term" value="F:DNA-binding transcription factor activity, RNA polymerase II-specific"/>
    <property type="evidence" value="ECO:0007669"/>
    <property type="project" value="TreeGrafter"/>
</dbReference>
<reference evidence="10" key="1">
    <citation type="submission" date="2023-06" db="EMBL/GenBank/DDBJ databases">
        <title>Genomic analysis of the entomopathogenic nematode Steinernema hermaphroditum.</title>
        <authorList>
            <person name="Schwarz E.M."/>
            <person name="Heppert J.K."/>
            <person name="Baniya A."/>
            <person name="Schwartz H.T."/>
            <person name="Tan C.-H."/>
            <person name="Antoshechkin I."/>
            <person name="Sternberg P.W."/>
            <person name="Goodrich-Blair H."/>
            <person name="Dillman A.R."/>
        </authorList>
    </citation>
    <scope>NUCLEOTIDE SEQUENCE</scope>
    <source>
        <strain evidence="10">PS9179</strain>
        <tissue evidence="10">Whole animal</tissue>
    </source>
</reference>
<dbReference type="AlphaFoldDB" id="A0AA39GYB5"/>
<evidence type="ECO:0000256" key="4">
    <source>
        <dbReference type="ARBA" id="ARBA00023015"/>
    </source>
</evidence>
<dbReference type="PRINTS" id="PR00027">
    <property type="entry name" value="PAIREDBOX"/>
</dbReference>